<keyword evidence="12 16" id="KW-0472">Membrane</keyword>
<keyword evidence="13" id="KW-0066">ATP synthesis</keyword>
<dbReference type="InterPro" id="IPR000454">
    <property type="entry name" value="ATP_synth_F0_csu"/>
</dbReference>
<dbReference type="SUPFAM" id="SSF81336">
    <property type="entry name" value="F1F0 ATP synthase subunit A"/>
    <property type="match status" value="1"/>
</dbReference>
<dbReference type="EMBL" id="CASHTH010002987">
    <property type="protein sequence ID" value="CAI8038394.1"/>
    <property type="molecule type" value="Genomic_DNA"/>
</dbReference>
<dbReference type="AlphaFoldDB" id="A0AA35WZB3"/>
<dbReference type="Gene3D" id="1.20.20.10">
    <property type="entry name" value="F1F0 ATP synthase subunit C"/>
    <property type="match status" value="1"/>
</dbReference>
<evidence type="ECO:0000256" key="13">
    <source>
        <dbReference type="ARBA" id="ARBA00023310"/>
    </source>
</evidence>
<keyword evidence="11" id="KW-0446">Lipid-binding</keyword>
<dbReference type="GO" id="GO:0045259">
    <property type="term" value="C:proton-transporting ATP synthase complex"/>
    <property type="evidence" value="ECO:0007669"/>
    <property type="project" value="UniProtKB-KW"/>
</dbReference>
<dbReference type="PANTHER" id="PTHR42823">
    <property type="entry name" value="ATP SYNTHASE SUBUNIT A, CHLOROPLASTIC"/>
    <property type="match status" value="1"/>
</dbReference>
<keyword evidence="10" id="KW-0406">Ion transport</keyword>
<keyword evidence="7 16" id="KW-0812">Transmembrane</keyword>
<evidence type="ECO:0000256" key="9">
    <source>
        <dbReference type="ARBA" id="ARBA00022989"/>
    </source>
</evidence>
<comment type="similarity">
    <text evidence="2">Belongs to the ATPase C chain family.</text>
</comment>
<evidence type="ECO:0000256" key="16">
    <source>
        <dbReference type="SAM" id="Phobius"/>
    </source>
</evidence>
<keyword evidence="4" id="KW-0813">Transport</keyword>
<keyword evidence="5" id="KW-1003">Cell membrane</keyword>
<evidence type="ECO:0000313" key="17">
    <source>
        <dbReference type="EMBL" id="CAI8038394.1"/>
    </source>
</evidence>
<dbReference type="InterPro" id="IPR035921">
    <property type="entry name" value="F/V-ATP_Csub_sf"/>
</dbReference>
<dbReference type="PANTHER" id="PTHR42823:SF3">
    <property type="entry name" value="ATP SYNTHASE SUBUNIT A, CHLOROPLASTIC"/>
    <property type="match status" value="1"/>
</dbReference>
<comment type="subcellular location">
    <subcellularLocation>
        <location evidence="1">Cell membrane</location>
        <topology evidence="1">Multi-pass membrane protein</topology>
    </subcellularLocation>
</comment>
<dbReference type="InterPro" id="IPR035908">
    <property type="entry name" value="F0_ATP_A_sf"/>
</dbReference>
<protein>
    <recommendedName>
        <fullName evidence="15">ATP synthase F0 sector subunit C</fullName>
    </recommendedName>
</protein>
<evidence type="ECO:0000256" key="14">
    <source>
        <dbReference type="ARBA" id="ARBA00025198"/>
    </source>
</evidence>
<feature type="transmembrane region" description="Helical" evidence="16">
    <location>
        <begin position="52"/>
        <end position="70"/>
    </location>
</feature>
<dbReference type="NCBIfam" id="NF005363">
    <property type="entry name" value="PRK06876.1"/>
    <property type="match status" value="1"/>
</dbReference>
<comment type="similarity">
    <text evidence="3">Belongs to the ATPase A chain family.</text>
</comment>
<feature type="transmembrane region" description="Helical" evidence="16">
    <location>
        <begin position="202"/>
        <end position="229"/>
    </location>
</feature>
<dbReference type="GO" id="GO:0008289">
    <property type="term" value="F:lipid binding"/>
    <property type="evidence" value="ECO:0007669"/>
    <property type="project" value="UniProtKB-KW"/>
</dbReference>
<name>A0AA35WZB3_GEOBA</name>
<dbReference type="InterPro" id="IPR020537">
    <property type="entry name" value="ATP_synth_F0_csu_DDCD_BS"/>
</dbReference>
<feature type="transmembrane region" description="Helical" evidence="16">
    <location>
        <begin position="249"/>
        <end position="272"/>
    </location>
</feature>
<keyword evidence="9 16" id="KW-1133">Transmembrane helix</keyword>
<evidence type="ECO:0000256" key="3">
    <source>
        <dbReference type="ARBA" id="ARBA00006810"/>
    </source>
</evidence>
<dbReference type="InterPro" id="IPR038662">
    <property type="entry name" value="ATP_synth_F0_csu_sf"/>
</dbReference>
<evidence type="ECO:0000256" key="1">
    <source>
        <dbReference type="ARBA" id="ARBA00004651"/>
    </source>
</evidence>
<reference evidence="17" key="1">
    <citation type="submission" date="2023-03" db="EMBL/GenBank/DDBJ databases">
        <authorList>
            <person name="Steffen K."/>
            <person name="Cardenas P."/>
        </authorList>
    </citation>
    <scope>NUCLEOTIDE SEQUENCE</scope>
</reference>
<sequence length="275" mass="30145">MASNDVLTASGYIKHHLQNLTFGNHPEHGWSIAHSAQEAADMGFIAIHLDSMFWSIFLGALFLIVFRLVAVRVTSGTPGKLQNFIEWIVDFIEDNVRGSFSGKNDLIAPLALTLFVWILLMNLMDLVPVDWIPELAKLLGIEYMKVVPTTDPNITFAMALSVFVLMIYFNIKNKGVSGFLGELTLQPFGKYMMPIGDNIMEAALYFIAGAVLLGMGAVGAAIGIGILAARFIEAIARQPELLPMLRVQFFIMMGLVDAVPMIGVGIAFYILFAVA</sequence>
<dbReference type="FunFam" id="1.20.20.10:FF:000002">
    <property type="entry name" value="ATP synthase subunit c"/>
    <property type="match status" value="1"/>
</dbReference>
<feature type="transmembrane region" description="Helical" evidence="16">
    <location>
        <begin position="154"/>
        <end position="171"/>
    </location>
</feature>
<keyword evidence="8" id="KW-0375">Hydrogen ion transport</keyword>
<evidence type="ECO:0000256" key="2">
    <source>
        <dbReference type="ARBA" id="ARBA00006704"/>
    </source>
</evidence>
<evidence type="ECO:0000256" key="4">
    <source>
        <dbReference type="ARBA" id="ARBA00022448"/>
    </source>
</evidence>
<dbReference type="Proteomes" id="UP001174909">
    <property type="component" value="Unassembled WGS sequence"/>
</dbReference>
<dbReference type="GO" id="GO:0046933">
    <property type="term" value="F:proton-transporting ATP synthase activity, rotational mechanism"/>
    <property type="evidence" value="ECO:0007669"/>
    <property type="project" value="TreeGrafter"/>
</dbReference>
<dbReference type="GO" id="GO:0005886">
    <property type="term" value="C:plasma membrane"/>
    <property type="evidence" value="ECO:0007669"/>
    <property type="project" value="UniProtKB-SubCell"/>
</dbReference>
<comment type="caution">
    <text evidence="17">The sequence shown here is derived from an EMBL/GenBank/DDBJ whole genome shotgun (WGS) entry which is preliminary data.</text>
</comment>
<dbReference type="InterPro" id="IPR000568">
    <property type="entry name" value="ATP_synth_F0_asu"/>
</dbReference>
<dbReference type="InterPro" id="IPR005953">
    <property type="entry name" value="ATP_synth_csu_bac/chlpt"/>
</dbReference>
<dbReference type="HAMAP" id="MF_01396">
    <property type="entry name" value="ATP_synth_c_bact"/>
    <property type="match status" value="1"/>
</dbReference>
<dbReference type="PRINTS" id="PR00124">
    <property type="entry name" value="ATPASEC"/>
</dbReference>
<organism evidence="17 18">
    <name type="scientific">Geodia barretti</name>
    <name type="common">Barrett's horny sponge</name>
    <dbReference type="NCBI Taxonomy" id="519541"/>
    <lineage>
        <taxon>Eukaryota</taxon>
        <taxon>Metazoa</taxon>
        <taxon>Porifera</taxon>
        <taxon>Demospongiae</taxon>
        <taxon>Heteroscleromorpha</taxon>
        <taxon>Tetractinellida</taxon>
        <taxon>Astrophorina</taxon>
        <taxon>Geodiidae</taxon>
        <taxon>Geodia</taxon>
    </lineage>
</organism>
<evidence type="ECO:0000256" key="7">
    <source>
        <dbReference type="ARBA" id="ARBA00022692"/>
    </source>
</evidence>
<evidence type="ECO:0000256" key="12">
    <source>
        <dbReference type="ARBA" id="ARBA00023136"/>
    </source>
</evidence>
<dbReference type="InterPro" id="IPR045082">
    <property type="entry name" value="ATP_syn_F0_a_bact/chloroplast"/>
</dbReference>
<evidence type="ECO:0000256" key="15">
    <source>
        <dbReference type="ARBA" id="ARBA00032869"/>
    </source>
</evidence>
<dbReference type="NCBIfam" id="TIGR01260">
    <property type="entry name" value="ATP_synt_c"/>
    <property type="match status" value="1"/>
</dbReference>
<dbReference type="Pfam" id="PF00119">
    <property type="entry name" value="ATP-synt_A"/>
    <property type="match status" value="1"/>
</dbReference>
<gene>
    <name evidence="17" type="ORF">GBAR_LOCUS21408</name>
</gene>
<keyword evidence="18" id="KW-1185">Reference proteome</keyword>
<dbReference type="PROSITE" id="PS00605">
    <property type="entry name" value="ATPASE_C"/>
    <property type="match status" value="1"/>
</dbReference>
<keyword evidence="6" id="KW-0138">CF(0)</keyword>
<dbReference type="GO" id="GO:0033177">
    <property type="term" value="C:proton-transporting two-sector ATPase complex, proton-transporting domain"/>
    <property type="evidence" value="ECO:0007669"/>
    <property type="project" value="InterPro"/>
</dbReference>
<comment type="function">
    <text evidence="14">F(1)F(0) ATP synthase produces ATP from ADP in the presence of a proton or sodium gradient. F-type ATPases consist of two structural domains, F(1) containing the extramembraneous catalytic core and F(0) containing the membrane proton channel, linked together by a central stalk and a peripheral stalk. During catalysis, ATP synthesis in the catalytic domain of F(1) is coupled via a rotary mechanism of the central stalk subunits to proton translocation.</text>
</comment>
<dbReference type="CDD" id="cd18185">
    <property type="entry name" value="ATP-synt_Fo_c_ATPE"/>
    <property type="match status" value="1"/>
</dbReference>
<evidence type="ECO:0000256" key="5">
    <source>
        <dbReference type="ARBA" id="ARBA00022475"/>
    </source>
</evidence>
<accession>A0AA35WZB3</accession>
<evidence type="ECO:0000256" key="10">
    <source>
        <dbReference type="ARBA" id="ARBA00023065"/>
    </source>
</evidence>
<feature type="transmembrane region" description="Helical" evidence="16">
    <location>
        <begin position="106"/>
        <end position="124"/>
    </location>
</feature>
<evidence type="ECO:0000313" key="18">
    <source>
        <dbReference type="Proteomes" id="UP001174909"/>
    </source>
</evidence>
<evidence type="ECO:0000256" key="8">
    <source>
        <dbReference type="ARBA" id="ARBA00022781"/>
    </source>
</evidence>
<proteinExistence type="inferred from homology"/>
<dbReference type="SUPFAM" id="SSF81333">
    <property type="entry name" value="F1F0 ATP synthase subunit C"/>
    <property type="match status" value="1"/>
</dbReference>
<evidence type="ECO:0000256" key="6">
    <source>
        <dbReference type="ARBA" id="ARBA00022547"/>
    </source>
</evidence>
<evidence type="ECO:0000256" key="11">
    <source>
        <dbReference type="ARBA" id="ARBA00023121"/>
    </source>
</evidence>